<dbReference type="Pfam" id="PF01814">
    <property type="entry name" value="Hemerythrin"/>
    <property type="match status" value="1"/>
</dbReference>
<dbReference type="InterPro" id="IPR038309">
    <property type="entry name" value="Rsd/AlgQ_sf"/>
</dbReference>
<dbReference type="InterPro" id="IPR012312">
    <property type="entry name" value="Hemerythrin-like"/>
</dbReference>
<evidence type="ECO:0000259" key="1">
    <source>
        <dbReference type="Pfam" id="PF01814"/>
    </source>
</evidence>
<protein>
    <recommendedName>
        <fullName evidence="1">Hemerythrin-like domain-containing protein</fullName>
    </recommendedName>
</protein>
<accession>D5MGI0</accession>
<dbReference type="Gene3D" id="1.20.120.1370">
    <property type="entry name" value="Regulator of RNA polymerase sigma(70) subunit, domain 4"/>
    <property type="match status" value="1"/>
</dbReference>
<proteinExistence type="predicted"/>
<dbReference type="STRING" id="671143.DAMO_1803"/>
<evidence type="ECO:0000313" key="3">
    <source>
        <dbReference type="Proteomes" id="UP000006898"/>
    </source>
</evidence>
<dbReference type="eggNOG" id="ENOG50334Y1">
    <property type="taxonomic scope" value="Bacteria"/>
</dbReference>
<dbReference type="Proteomes" id="UP000006898">
    <property type="component" value="Chromosome"/>
</dbReference>
<dbReference type="EMBL" id="FP565575">
    <property type="protein sequence ID" value="CBE68861.1"/>
    <property type="molecule type" value="Genomic_DNA"/>
</dbReference>
<reference evidence="2 3" key="1">
    <citation type="journal article" date="2010" name="Nature">
        <title>Nitrite-driven anaerobic methane oxidation by oxygenic bacteria.</title>
        <authorList>
            <person name="Ettwig K.F."/>
            <person name="Butler M.K."/>
            <person name="Le Paslier D."/>
            <person name="Pelletier E."/>
            <person name="Mangenot S."/>
            <person name="Kuypers M.M.M."/>
            <person name="Schreiber F."/>
            <person name="Dutilh B.E."/>
            <person name="Zedelius J."/>
            <person name="de Beer D."/>
            <person name="Gloerich J."/>
            <person name="Wessels H.J.C.T."/>
            <person name="van Allen T."/>
            <person name="Luesken F."/>
            <person name="Wu M."/>
            <person name="van de Pas-Schoonen K.T."/>
            <person name="Op den Camp H.J.M."/>
            <person name="Janssen-Megens E.M."/>
            <person name="Francoijs K-J."/>
            <person name="Stunnenberg H."/>
            <person name="Weissenbach J."/>
            <person name="Jetten M.S.M."/>
            <person name="Strous M."/>
        </authorList>
    </citation>
    <scope>NUCLEOTIDE SEQUENCE [LARGE SCALE GENOMIC DNA]</scope>
</reference>
<gene>
    <name evidence="2" type="ORF">DAMO_1803</name>
</gene>
<evidence type="ECO:0000313" key="2">
    <source>
        <dbReference type="EMBL" id="CBE68861.1"/>
    </source>
</evidence>
<sequence length="133" mass="15101">MSMLVERLKREHVSLVDALNKVKELGVGSKEGQHKLLSAKIGLLAHLKAEDGQLYPALNQEAKNNDSLKRTLDLFARDMEMVSKDALNFFEKYAHGGSGLEFAKDFGRLYTVLSQRITKEEKSLYPEYDKLSR</sequence>
<dbReference type="HOGENOM" id="CLU_156442_0_0_0"/>
<name>D5MGI0_METO1</name>
<dbReference type="KEGG" id="mox:DAMO_1803"/>
<organism evidence="2 3">
    <name type="scientific">Methylomirabilis oxygeniifera</name>
    <dbReference type="NCBI Taxonomy" id="671143"/>
    <lineage>
        <taxon>Bacteria</taxon>
        <taxon>Candidatus Methylomirabilota</taxon>
        <taxon>Candidatus Methylomirabilia</taxon>
        <taxon>Candidatus Methylomirabilales</taxon>
        <taxon>Candidatus Methylomirabilaceae</taxon>
        <taxon>Candidatus Methylomirabilis</taxon>
    </lineage>
</organism>
<feature type="domain" description="Hemerythrin-like" evidence="1">
    <location>
        <begin position="4"/>
        <end position="127"/>
    </location>
</feature>
<dbReference type="AlphaFoldDB" id="D5MGI0"/>